<accession>A0A0K9PT01</accession>
<dbReference type="PROSITE" id="PS50405">
    <property type="entry name" value="GST_CTER"/>
    <property type="match status" value="1"/>
</dbReference>
<proteinExistence type="inferred from homology"/>
<dbReference type="SUPFAM" id="SSF47616">
    <property type="entry name" value="GST C-terminal domain-like"/>
    <property type="match status" value="1"/>
</dbReference>
<dbReference type="SFLD" id="SFLDG00358">
    <property type="entry name" value="Main_(cytGST)"/>
    <property type="match status" value="1"/>
</dbReference>
<feature type="domain" description="GST C-terminal" evidence="5">
    <location>
        <begin position="90"/>
        <end position="232"/>
    </location>
</feature>
<dbReference type="InterPro" id="IPR010987">
    <property type="entry name" value="Glutathione-S-Trfase_C-like"/>
</dbReference>
<feature type="domain" description="GST N-terminal" evidence="4">
    <location>
        <begin position="2"/>
        <end position="83"/>
    </location>
</feature>
<keyword evidence="2" id="KW-0216">Detoxification</keyword>
<dbReference type="InterPro" id="IPR040075">
    <property type="entry name" value="GST_N_Theta"/>
</dbReference>
<evidence type="ECO:0000259" key="5">
    <source>
        <dbReference type="PROSITE" id="PS50405"/>
    </source>
</evidence>
<dbReference type="Gene3D" id="1.20.1050.10">
    <property type="match status" value="1"/>
</dbReference>
<dbReference type="STRING" id="29655.A0A0K9PT01"/>
<protein>
    <submittedName>
        <fullName evidence="6">Glutathione S-transferase T1</fullName>
    </submittedName>
</protein>
<keyword evidence="3 6" id="KW-0808">Transferase</keyword>
<dbReference type="SUPFAM" id="SSF52833">
    <property type="entry name" value="Thioredoxin-like"/>
    <property type="match status" value="1"/>
</dbReference>
<dbReference type="PROSITE" id="PS50404">
    <property type="entry name" value="GST_NTER"/>
    <property type="match status" value="1"/>
</dbReference>
<dbReference type="OMA" id="CQYRVDE"/>
<evidence type="ECO:0000313" key="7">
    <source>
        <dbReference type="Proteomes" id="UP000036987"/>
    </source>
</evidence>
<evidence type="ECO:0000313" key="6">
    <source>
        <dbReference type="EMBL" id="KMZ72094.1"/>
    </source>
</evidence>
<dbReference type="Gene3D" id="3.40.30.10">
    <property type="entry name" value="Glutaredoxin"/>
    <property type="match status" value="1"/>
</dbReference>
<name>A0A0K9PT01_ZOSMR</name>
<evidence type="ECO:0000256" key="1">
    <source>
        <dbReference type="ARBA" id="ARBA00009899"/>
    </source>
</evidence>
<dbReference type="Pfam" id="PF02798">
    <property type="entry name" value="GST_N"/>
    <property type="match status" value="1"/>
</dbReference>
<keyword evidence="7" id="KW-1185">Reference proteome</keyword>
<dbReference type="InterPro" id="IPR040079">
    <property type="entry name" value="Glutathione_S-Trfase"/>
</dbReference>
<dbReference type="EMBL" id="LFYR01000643">
    <property type="protein sequence ID" value="KMZ72094.1"/>
    <property type="molecule type" value="Genomic_DNA"/>
</dbReference>
<comment type="similarity">
    <text evidence="1">Belongs to the GST superfamily. Theta family.</text>
</comment>
<organism evidence="6 7">
    <name type="scientific">Zostera marina</name>
    <name type="common">Eelgrass</name>
    <dbReference type="NCBI Taxonomy" id="29655"/>
    <lineage>
        <taxon>Eukaryota</taxon>
        <taxon>Viridiplantae</taxon>
        <taxon>Streptophyta</taxon>
        <taxon>Embryophyta</taxon>
        <taxon>Tracheophyta</taxon>
        <taxon>Spermatophyta</taxon>
        <taxon>Magnoliopsida</taxon>
        <taxon>Liliopsida</taxon>
        <taxon>Zosteraceae</taxon>
        <taxon>Zostera</taxon>
    </lineage>
</organism>
<gene>
    <name evidence="6" type="ORF">ZOSMA_16G00590</name>
</gene>
<dbReference type="InterPro" id="IPR036249">
    <property type="entry name" value="Thioredoxin-like_sf"/>
</dbReference>
<dbReference type="OrthoDB" id="422574at2759"/>
<dbReference type="InterPro" id="IPR040077">
    <property type="entry name" value="GST_C_Theta"/>
</dbReference>
<dbReference type="InterPro" id="IPR036282">
    <property type="entry name" value="Glutathione-S-Trfase_C_sf"/>
</dbReference>
<dbReference type="SFLD" id="SFLDS00019">
    <property type="entry name" value="Glutathione_Transferase_(cytos"/>
    <property type="match status" value="1"/>
</dbReference>
<dbReference type="PANTHER" id="PTHR44750">
    <property type="entry name" value="GLUTATHIONE S-TRANSFERASE T1-RELATED"/>
    <property type="match status" value="1"/>
</dbReference>
<dbReference type="InterPro" id="IPR004045">
    <property type="entry name" value="Glutathione_S-Trfase_N"/>
</dbReference>
<dbReference type="CDD" id="cd03183">
    <property type="entry name" value="GST_C_Theta"/>
    <property type="match status" value="1"/>
</dbReference>
<reference evidence="7" key="1">
    <citation type="journal article" date="2016" name="Nature">
        <title>The genome of the seagrass Zostera marina reveals angiosperm adaptation to the sea.</title>
        <authorList>
            <person name="Olsen J.L."/>
            <person name="Rouze P."/>
            <person name="Verhelst B."/>
            <person name="Lin Y.-C."/>
            <person name="Bayer T."/>
            <person name="Collen J."/>
            <person name="Dattolo E."/>
            <person name="De Paoli E."/>
            <person name="Dittami S."/>
            <person name="Maumus F."/>
            <person name="Michel G."/>
            <person name="Kersting A."/>
            <person name="Lauritano C."/>
            <person name="Lohaus R."/>
            <person name="Toepel M."/>
            <person name="Tonon T."/>
            <person name="Vanneste K."/>
            <person name="Amirebrahimi M."/>
            <person name="Brakel J."/>
            <person name="Bostroem C."/>
            <person name="Chovatia M."/>
            <person name="Grimwood J."/>
            <person name="Jenkins J.W."/>
            <person name="Jueterbock A."/>
            <person name="Mraz A."/>
            <person name="Stam W.T."/>
            <person name="Tice H."/>
            <person name="Bornberg-Bauer E."/>
            <person name="Green P.J."/>
            <person name="Pearson G.A."/>
            <person name="Procaccini G."/>
            <person name="Duarte C.M."/>
            <person name="Schmutz J."/>
            <person name="Reusch T.B.H."/>
            <person name="Van de Peer Y."/>
        </authorList>
    </citation>
    <scope>NUCLEOTIDE SEQUENCE [LARGE SCALE GENOMIC DNA]</scope>
    <source>
        <strain evidence="7">cv. Finnish</strain>
    </source>
</reference>
<dbReference type="GO" id="GO:0016740">
    <property type="term" value="F:transferase activity"/>
    <property type="evidence" value="ECO:0007669"/>
    <property type="project" value="UniProtKB-KW"/>
</dbReference>
<dbReference type="AlphaFoldDB" id="A0A0K9PT01"/>
<dbReference type="SFLD" id="SFLDG01153">
    <property type="entry name" value="Main.4:_Theta-like"/>
    <property type="match status" value="1"/>
</dbReference>
<evidence type="ECO:0000256" key="2">
    <source>
        <dbReference type="ARBA" id="ARBA00022575"/>
    </source>
</evidence>
<dbReference type="Proteomes" id="UP000036987">
    <property type="component" value="Unassembled WGS sequence"/>
</dbReference>
<dbReference type="InterPro" id="IPR043377">
    <property type="entry name" value="GSTT1/2/3"/>
</dbReference>
<dbReference type="FunFam" id="1.20.1050.10:FF:000039">
    <property type="entry name" value="Glutathione S-transferase theta-1"/>
    <property type="match status" value="1"/>
</dbReference>
<dbReference type="GO" id="GO:0009407">
    <property type="term" value="P:toxin catabolic process"/>
    <property type="evidence" value="ECO:0007669"/>
    <property type="project" value="UniProtKB-ARBA"/>
</dbReference>
<evidence type="ECO:0000256" key="3">
    <source>
        <dbReference type="ARBA" id="ARBA00022679"/>
    </source>
</evidence>
<dbReference type="CDD" id="cd03050">
    <property type="entry name" value="GST_N_Theta"/>
    <property type="match status" value="1"/>
</dbReference>
<sequence length="234" mass="26588">MSTLKLYVDRMSQPSRAIIIFCKVNGIEFEEVRIDLAKGQHRLSQFKDINPMGKVPAIAYGRFRLSESHAILSYLACANPTVPDHWYPTDLSMRARINSVLDWHHNNLRRGAASYVLNSTLAPVLGLSLNPKEAARSEKVLTMSLSKIESFWLDGKGKFLVGSFQPSIADLSLVCELMQLQIVDDKDRERILGQYIKVSQWIEDVKKATNPYFDEVSAILYKVKMKLQKTKAKL</sequence>
<dbReference type="PANTHER" id="PTHR44750:SF1">
    <property type="entry name" value="GLUTATHIONE S-TRANSFERASE T1-RELATED"/>
    <property type="match status" value="1"/>
</dbReference>
<comment type="caution">
    <text evidence="6">The sequence shown here is derived from an EMBL/GenBank/DDBJ whole genome shotgun (WGS) entry which is preliminary data.</text>
</comment>
<evidence type="ECO:0000259" key="4">
    <source>
        <dbReference type="PROSITE" id="PS50404"/>
    </source>
</evidence>